<accession>A0A4U1CEM2</accession>
<dbReference type="RefSeq" id="WP_136836696.1">
    <property type="nucleotide sequence ID" value="NZ_SWBQ01000004.1"/>
</dbReference>
<keyword evidence="1" id="KW-0449">Lipoprotein</keyword>
<dbReference type="Pfam" id="PF12771">
    <property type="entry name" value="SusD-like_2"/>
    <property type="match status" value="1"/>
</dbReference>
<dbReference type="AlphaFoldDB" id="A0A4U1CEM2"/>
<dbReference type="OrthoDB" id="9766256at2"/>
<dbReference type="EMBL" id="SWBQ01000004">
    <property type="protein sequence ID" value="TKC04873.1"/>
    <property type="molecule type" value="Genomic_DNA"/>
</dbReference>
<protein>
    <submittedName>
        <fullName evidence="1">SusD/RagB family nutrient-binding outer membrane lipoprotein</fullName>
    </submittedName>
</protein>
<evidence type="ECO:0000313" key="2">
    <source>
        <dbReference type="Proteomes" id="UP000307244"/>
    </source>
</evidence>
<organism evidence="1 2">
    <name type="scientific">Pedobacter frigoris</name>
    <dbReference type="NCBI Taxonomy" id="2571272"/>
    <lineage>
        <taxon>Bacteria</taxon>
        <taxon>Pseudomonadati</taxon>
        <taxon>Bacteroidota</taxon>
        <taxon>Sphingobacteriia</taxon>
        <taxon>Sphingobacteriales</taxon>
        <taxon>Sphingobacteriaceae</taxon>
        <taxon>Pedobacter</taxon>
    </lineage>
</organism>
<dbReference type="Proteomes" id="UP000307244">
    <property type="component" value="Unassembled WGS sequence"/>
</dbReference>
<dbReference type="Gene3D" id="1.25.40.390">
    <property type="match status" value="1"/>
</dbReference>
<keyword evidence="2" id="KW-1185">Reference proteome</keyword>
<reference evidence="1 2" key="1">
    <citation type="submission" date="2019-04" db="EMBL/GenBank/DDBJ databases">
        <title>Pedobacter sp. RP-3-15 sp. nov., isolated from Arctic soil.</title>
        <authorList>
            <person name="Dahal R.H."/>
            <person name="Kim D.-U."/>
        </authorList>
    </citation>
    <scope>NUCLEOTIDE SEQUENCE [LARGE SCALE GENOMIC DNA]</scope>
    <source>
        <strain evidence="1 2">RP-3-15</strain>
    </source>
</reference>
<name>A0A4U1CEM2_9SPHI</name>
<evidence type="ECO:0000313" key="1">
    <source>
        <dbReference type="EMBL" id="TKC04873.1"/>
    </source>
</evidence>
<dbReference type="SUPFAM" id="SSF48452">
    <property type="entry name" value="TPR-like"/>
    <property type="match status" value="1"/>
</dbReference>
<dbReference type="InterPro" id="IPR041662">
    <property type="entry name" value="SusD-like_2"/>
</dbReference>
<sequence>MKRIYIAVPVLFLFLATSFGCKKFLDVNQDPNAPTKVTENLMTSAILGTFSFEIAGGYPVRLSSLWTKHTAYATAGPHEGNYYLTENDVDNFWRYSSYTDVMSTSTELIKKAETNGNPSYAAIAKIVLAWNMSYVTDAFGSAPFSDAFKGFDGVVKPKYDSQEDIYKQIQTLLDQAIVDGAKGTGLQPGTDDFIYGGVMTKWVHLARTLKARFHMRLSNAPGYSATTQADLALAALNAGAITAAEAPTMTYYASANSDNPWYQYAIDGKWSLTTKPSIFYLNLLQSTSDPRLPFQVDKVATGGNAGTYVGVTNDAPPTAITNYSPIASFYSAQNAKLNLLVYAEVPFLRAEAEFLKANKTVNAAVIAAYTDGMKASMRLYGIEVDNVGTITPETAAYLTANALTLVTPSATAYNRIMTQKYIANYLQFEAYNDYRRTGYPVLPINNEVYPGGTLDISPYLPFVPLRLPYPSSERSYNASNIPSDIPVNAVGAMSVPVWWDK</sequence>
<dbReference type="InterPro" id="IPR011990">
    <property type="entry name" value="TPR-like_helical_dom_sf"/>
</dbReference>
<proteinExistence type="predicted"/>
<dbReference type="PROSITE" id="PS51257">
    <property type="entry name" value="PROKAR_LIPOPROTEIN"/>
    <property type="match status" value="1"/>
</dbReference>
<comment type="caution">
    <text evidence="1">The sequence shown here is derived from an EMBL/GenBank/DDBJ whole genome shotgun (WGS) entry which is preliminary data.</text>
</comment>
<gene>
    <name evidence="1" type="ORF">FA047_13955</name>
</gene>